<evidence type="ECO:0000313" key="2">
    <source>
        <dbReference type="Proteomes" id="UP000218334"/>
    </source>
</evidence>
<gene>
    <name evidence="1" type="ORF">ARMSODRAFT_978477</name>
</gene>
<proteinExistence type="predicted"/>
<accession>A0A2H3B6S0</accession>
<dbReference type="EMBL" id="KZ293446">
    <property type="protein sequence ID" value="PBK65380.1"/>
    <property type="molecule type" value="Genomic_DNA"/>
</dbReference>
<name>A0A2H3B6S0_9AGAR</name>
<evidence type="ECO:0000313" key="1">
    <source>
        <dbReference type="EMBL" id="PBK65380.1"/>
    </source>
</evidence>
<reference evidence="2" key="1">
    <citation type="journal article" date="2017" name="Nat. Ecol. Evol.">
        <title>Genome expansion and lineage-specific genetic innovations in the forest pathogenic fungi Armillaria.</title>
        <authorList>
            <person name="Sipos G."/>
            <person name="Prasanna A.N."/>
            <person name="Walter M.C."/>
            <person name="O'Connor E."/>
            <person name="Balint B."/>
            <person name="Krizsan K."/>
            <person name="Kiss B."/>
            <person name="Hess J."/>
            <person name="Varga T."/>
            <person name="Slot J."/>
            <person name="Riley R."/>
            <person name="Boka B."/>
            <person name="Rigling D."/>
            <person name="Barry K."/>
            <person name="Lee J."/>
            <person name="Mihaltcheva S."/>
            <person name="LaButti K."/>
            <person name="Lipzen A."/>
            <person name="Waldron R."/>
            <person name="Moloney N.M."/>
            <person name="Sperisen C."/>
            <person name="Kredics L."/>
            <person name="Vagvoelgyi C."/>
            <person name="Patrignani A."/>
            <person name="Fitzpatrick D."/>
            <person name="Nagy I."/>
            <person name="Doyle S."/>
            <person name="Anderson J.B."/>
            <person name="Grigoriev I.V."/>
            <person name="Gueldener U."/>
            <person name="Muensterkoetter M."/>
            <person name="Nagy L.G."/>
        </authorList>
    </citation>
    <scope>NUCLEOTIDE SEQUENCE [LARGE SCALE GENOMIC DNA]</scope>
    <source>
        <strain evidence="2">28-4</strain>
    </source>
</reference>
<protein>
    <submittedName>
        <fullName evidence="1">Uncharacterized protein</fullName>
    </submittedName>
</protein>
<organism evidence="1 2">
    <name type="scientific">Armillaria solidipes</name>
    <dbReference type="NCBI Taxonomy" id="1076256"/>
    <lineage>
        <taxon>Eukaryota</taxon>
        <taxon>Fungi</taxon>
        <taxon>Dikarya</taxon>
        <taxon>Basidiomycota</taxon>
        <taxon>Agaricomycotina</taxon>
        <taxon>Agaricomycetes</taxon>
        <taxon>Agaricomycetidae</taxon>
        <taxon>Agaricales</taxon>
        <taxon>Marasmiineae</taxon>
        <taxon>Physalacriaceae</taxon>
        <taxon>Armillaria</taxon>
    </lineage>
</organism>
<dbReference type="Proteomes" id="UP000218334">
    <property type="component" value="Unassembled WGS sequence"/>
</dbReference>
<sequence length="193" mass="21654">MYIVVCLGETKLIQGHGDQGESYTPESYRFEALLYVKRTNSPSPVLSSYDDAPNPAFPRALEKASVEAWQIGTYVAPPFNDSDHPEIPPIGLSFRWTGCHTSKSCGHVTAYHIVITFQKRIIVITESSHGREHHVEQIEEVNFGQTVVLSGNSEEIGSEGEAQNQSFMKTCFRPSIESEMKIMIKGNERHHVF</sequence>
<dbReference type="AlphaFoldDB" id="A0A2H3B6S0"/>
<keyword evidence="2" id="KW-1185">Reference proteome</keyword>